<comment type="caution">
    <text evidence="2">The sequence shown here is derived from an EMBL/GenBank/DDBJ whole genome shotgun (WGS) entry which is preliminary data.</text>
</comment>
<proteinExistence type="predicted"/>
<evidence type="ECO:0000256" key="1">
    <source>
        <dbReference type="SAM" id="MobiDB-lite"/>
    </source>
</evidence>
<dbReference type="Proteomes" id="UP001239994">
    <property type="component" value="Unassembled WGS sequence"/>
</dbReference>
<organism evidence="2 3">
    <name type="scientific">Electrophorus voltai</name>
    <dbReference type="NCBI Taxonomy" id="2609070"/>
    <lineage>
        <taxon>Eukaryota</taxon>
        <taxon>Metazoa</taxon>
        <taxon>Chordata</taxon>
        <taxon>Craniata</taxon>
        <taxon>Vertebrata</taxon>
        <taxon>Euteleostomi</taxon>
        <taxon>Actinopterygii</taxon>
        <taxon>Neopterygii</taxon>
        <taxon>Teleostei</taxon>
        <taxon>Ostariophysi</taxon>
        <taxon>Gymnotiformes</taxon>
        <taxon>Gymnotoidei</taxon>
        <taxon>Gymnotidae</taxon>
        <taxon>Electrophorus</taxon>
    </lineage>
</organism>
<feature type="compositionally biased region" description="Polar residues" evidence="1">
    <location>
        <begin position="1"/>
        <end position="14"/>
    </location>
</feature>
<protein>
    <recommendedName>
        <fullName evidence="4">HAUS augmin-like complex subunit 8</fullName>
    </recommendedName>
</protein>
<gene>
    <name evidence="2" type="ORF">P4O66_022301</name>
</gene>
<keyword evidence="3" id="KW-1185">Reference proteome</keyword>
<evidence type="ECO:0000313" key="3">
    <source>
        <dbReference type="Proteomes" id="UP001239994"/>
    </source>
</evidence>
<evidence type="ECO:0008006" key="4">
    <source>
        <dbReference type="Google" id="ProtNLM"/>
    </source>
</evidence>
<name>A0AAD8ZM47_9TELE</name>
<feature type="non-terminal residue" evidence="2">
    <location>
        <position position="1"/>
    </location>
</feature>
<dbReference type="AlphaFoldDB" id="A0AAD8ZM47"/>
<dbReference type="EMBL" id="JAROKS010000008">
    <property type="protein sequence ID" value="KAK1801666.1"/>
    <property type="molecule type" value="Genomic_DNA"/>
</dbReference>
<accession>A0AAD8ZM47</accession>
<sequence length="332" mass="36649">STSGNDASCGNNSGARRKTKPSGTFVKSRYMLTERKTLSKNNMQNESVLMPLKPASPKVGSGCKPRVGTSTRRTISGAHNILETSGFGSSILQSTALDGHCMPPDFDVSVIKENAAAPPPRAVDPNTQKRNVLDTFLLAFLTAKIEHNTQKLKEEAERNLLIVMQEEDKLRTTLASKKRKYLLLEKQKQLDDLLDLQIEALTPLAETAKQFTGEYKAFATAIDTTRHELPVKNLHIEEDGSKFLDKAVVCLNQTRTVLEQYTKGLLTDSESSAECLREMKNTAHEIDQQLLSTSSHLLELSSLVSREMVLVQQTLEEDEIGLGTAQSLFSVS</sequence>
<feature type="region of interest" description="Disordered" evidence="1">
    <location>
        <begin position="52"/>
        <end position="71"/>
    </location>
</feature>
<reference evidence="2" key="1">
    <citation type="submission" date="2023-03" db="EMBL/GenBank/DDBJ databases">
        <title>Electrophorus voltai genome.</title>
        <authorList>
            <person name="Bian C."/>
        </authorList>
    </citation>
    <scope>NUCLEOTIDE SEQUENCE</scope>
    <source>
        <strain evidence="2">CB-2022</strain>
        <tissue evidence="2">Muscle</tissue>
    </source>
</reference>
<evidence type="ECO:0000313" key="2">
    <source>
        <dbReference type="EMBL" id="KAK1801666.1"/>
    </source>
</evidence>
<feature type="region of interest" description="Disordered" evidence="1">
    <location>
        <begin position="1"/>
        <end position="25"/>
    </location>
</feature>